<protein>
    <submittedName>
        <fullName evidence="2">Uncharacterized protein</fullName>
    </submittedName>
</protein>
<gene>
    <name evidence="2" type="ORF">BN2614_LOCUS4</name>
</gene>
<accession>A0A9X9QAH9</accession>
<dbReference type="EMBL" id="CYRY02046492">
    <property type="protein sequence ID" value="VCX42217.1"/>
    <property type="molecule type" value="Genomic_DNA"/>
</dbReference>
<reference evidence="2 3" key="1">
    <citation type="submission" date="2018-10" db="EMBL/GenBank/DDBJ databases">
        <authorList>
            <person name="Ekblom R."/>
            <person name="Jareborg N."/>
        </authorList>
    </citation>
    <scope>NUCLEOTIDE SEQUENCE [LARGE SCALE GENOMIC DNA]</scope>
    <source>
        <tissue evidence="2">Muscle</tissue>
    </source>
</reference>
<evidence type="ECO:0000313" key="2">
    <source>
        <dbReference type="EMBL" id="VCX42217.1"/>
    </source>
</evidence>
<feature type="region of interest" description="Disordered" evidence="1">
    <location>
        <begin position="1"/>
        <end position="30"/>
    </location>
</feature>
<evidence type="ECO:0000256" key="1">
    <source>
        <dbReference type="SAM" id="MobiDB-lite"/>
    </source>
</evidence>
<dbReference type="Proteomes" id="UP000269945">
    <property type="component" value="Unassembled WGS sequence"/>
</dbReference>
<sequence>MHTHHTQAPHTHTTHHTTQTPHTRHTHTTHPIVFGHPLKISCRHYNINIFHFC</sequence>
<proteinExistence type="predicted"/>
<keyword evidence="3" id="KW-1185">Reference proteome</keyword>
<comment type="caution">
    <text evidence="2">The sequence shown here is derived from an EMBL/GenBank/DDBJ whole genome shotgun (WGS) entry which is preliminary data.</text>
</comment>
<feature type="compositionally biased region" description="Basic residues" evidence="1">
    <location>
        <begin position="1"/>
        <end position="15"/>
    </location>
</feature>
<dbReference type="AlphaFoldDB" id="A0A9X9QAH9"/>
<name>A0A9X9QAH9_GULGU</name>
<organism evidence="2 3">
    <name type="scientific">Gulo gulo</name>
    <name type="common">Wolverine</name>
    <name type="synonym">Gluton</name>
    <dbReference type="NCBI Taxonomy" id="48420"/>
    <lineage>
        <taxon>Eukaryota</taxon>
        <taxon>Metazoa</taxon>
        <taxon>Chordata</taxon>
        <taxon>Craniata</taxon>
        <taxon>Vertebrata</taxon>
        <taxon>Euteleostomi</taxon>
        <taxon>Mammalia</taxon>
        <taxon>Eutheria</taxon>
        <taxon>Laurasiatheria</taxon>
        <taxon>Carnivora</taxon>
        <taxon>Caniformia</taxon>
        <taxon>Musteloidea</taxon>
        <taxon>Mustelidae</taxon>
        <taxon>Guloninae</taxon>
        <taxon>Gulo</taxon>
    </lineage>
</organism>
<evidence type="ECO:0000313" key="3">
    <source>
        <dbReference type="Proteomes" id="UP000269945"/>
    </source>
</evidence>